<gene>
    <name evidence="1" type="ORF">MCOL2_17092</name>
</gene>
<name>W7DGC6_9LIST</name>
<dbReference type="EMBL" id="AODM01000058">
    <property type="protein sequence ID" value="EUJ48682.1"/>
    <property type="molecule type" value="Genomic_DNA"/>
</dbReference>
<dbReference type="RefSeq" id="WP_036064686.1">
    <property type="nucleotide sequence ID" value="NZ_AODM01000058.1"/>
</dbReference>
<dbReference type="AlphaFoldDB" id="W7DGC6"/>
<sequence>MYNFHFANVEEFVKIYNEYARENNVDKTISIEEACERVFEMASEIPSEGNFAGAVRYPSGEKI</sequence>
<dbReference type="PATRIC" id="fig|1265822.4.peg.3474"/>
<proteinExistence type="predicted"/>
<protein>
    <submittedName>
        <fullName evidence="1">Uncharacterized protein</fullName>
    </submittedName>
</protein>
<accession>W7DGC6</accession>
<evidence type="ECO:0000313" key="1">
    <source>
        <dbReference type="EMBL" id="EUJ48682.1"/>
    </source>
</evidence>
<organism evidence="1 2">
    <name type="scientific">Listeria fleischmannii FSL S10-1203</name>
    <dbReference type="NCBI Taxonomy" id="1265822"/>
    <lineage>
        <taxon>Bacteria</taxon>
        <taxon>Bacillati</taxon>
        <taxon>Bacillota</taxon>
        <taxon>Bacilli</taxon>
        <taxon>Bacillales</taxon>
        <taxon>Listeriaceae</taxon>
        <taxon>Listeria</taxon>
    </lineage>
</organism>
<evidence type="ECO:0000313" key="2">
    <source>
        <dbReference type="Proteomes" id="UP000019241"/>
    </source>
</evidence>
<dbReference type="Proteomes" id="UP000019241">
    <property type="component" value="Unassembled WGS sequence"/>
</dbReference>
<reference evidence="1 2" key="1">
    <citation type="submission" date="2012-12" db="EMBL/GenBank/DDBJ databases">
        <title>Novel taxa of Listeriaceae from agricultural environments in the United States.</title>
        <authorList>
            <person name="den Bakker H.C."/>
            <person name="Allred A."/>
            <person name="Warchocki S."/>
            <person name="Wright E.M."/>
            <person name="Burrell A."/>
            <person name="Nightingale K.K."/>
            <person name="Kephart D."/>
            <person name="Wiedmann M."/>
        </authorList>
    </citation>
    <scope>NUCLEOTIDE SEQUENCE [LARGE SCALE GENOMIC DNA]</scope>
    <source>
        <strain evidence="1 2">FSL S10-1203</strain>
    </source>
</reference>
<comment type="caution">
    <text evidence="1">The sequence shown here is derived from an EMBL/GenBank/DDBJ whole genome shotgun (WGS) entry which is preliminary data.</text>
</comment>